<evidence type="ECO:0000256" key="1">
    <source>
        <dbReference type="SAM" id="Phobius"/>
    </source>
</evidence>
<organism evidence="3 4">
    <name type="scientific">Hymenobacter telluris</name>
    <dbReference type="NCBI Taxonomy" id="2816474"/>
    <lineage>
        <taxon>Bacteria</taxon>
        <taxon>Pseudomonadati</taxon>
        <taxon>Bacteroidota</taxon>
        <taxon>Cytophagia</taxon>
        <taxon>Cytophagales</taxon>
        <taxon>Hymenobacteraceae</taxon>
        <taxon>Hymenobacter</taxon>
    </lineage>
</organism>
<keyword evidence="1" id="KW-0472">Membrane</keyword>
<dbReference type="Proteomes" id="UP000664144">
    <property type="component" value="Unassembled WGS sequence"/>
</dbReference>
<accession>A0A939EYW0</accession>
<dbReference type="InterPro" id="IPR025588">
    <property type="entry name" value="YcxB-like_C"/>
</dbReference>
<proteinExistence type="predicted"/>
<feature type="transmembrane region" description="Helical" evidence="1">
    <location>
        <begin position="245"/>
        <end position="262"/>
    </location>
</feature>
<comment type="caution">
    <text evidence="3">The sequence shown here is derived from an EMBL/GenBank/DDBJ whole genome shotgun (WGS) entry which is preliminary data.</text>
</comment>
<keyword evidence="4" id="KW-1185">Reference proteome</keyword>
<dbReference type="EMBL" id="JAFLQZ010000015">
    <property type="protein sequence ID" value="MBO0360045.1"/>
    <property type="molecule type" value="Genomic_DNA"/>
</dbReference>
<sequence length="350" mass="38729">MQPIVVADSRISEAEYVAISTRLHQRQRWATLGLTTAFLACMMWSDGGLNDPTQVLISVSILACIAALAWWMGRRRFRKQYTATPSVQLPTSYTLTADGIATRSPLGESFISWSNVQAVRPVNNWFVFTTSPGVYIPIDGRCVQAPHTATDLATALTQRGTNLSPSSTPSEAAHVSVPVGPVISIPNVHLTLGQYTWLSLRLTAKIMPLIWVLLLPLGSALLVLWQLLLGDKTLGELWQNNSGQLLMMLFFLSVPLFMLWAIRKQYRNSPLLKHPANYLLTPDKMLVAYPGANAEISWDGVQKVNRIGRWTFLQTTAANAGFILDMRQVASPNTAADVFALFKTQHIVVK</sequence>
<dbReference type="AlphaFoldDB" id="A0A939EYW0"/>
<name>A0A939EYW0_9BACT</name>
<evidence type="ECO:0000259" key="2">
    <source>
        <dbReference type="Pfam" id="PF14317"/>
    </source>
</evidence>
<feature type="transmembrane region" description="Helical" evidence="1">
    <location>
        <begin position="53"/>
        <end position="72"/>
    </location>
</feature>
<feature type="transmembrane region" description="Helical" evidence="1">
    <location>
        <begin position="206"/>
        <end position="225"/>
    </location>
</feature>
<dbReference type="Pfam" id="PF14317">
    <property type="entry name" value="YcxB"/>
    <property type="match status" value="1"/>
</dbReference>
<reference evidence="3" key="1">
    <citation type="submission" date="2021-03" db="EMBL/GenBank/DDBJ databases">
        <authorList>
            <person name="Kim M.K."/>
        </authorList>
    </citation>
    <scope>NUCLEOTIDE SEQUENCE</scope>
    <source>
        <strain evidence="3">BT186</strain>
    </source>
</reference>
<keyword evidence="1" id="KW-0812">Transmembrane</keyword>
<feature type="domain" description="YcxB-like C-terminal" evidence="2">
    <location>
        <begin position="95"/>
        <end position="143"/>
    </location>
</feature>
<evidence type="ECO:0000313" key="4">
    <source>
        <dbReference type="Proteomes" id="UP000664144"/>
    </source>
</evidence>
<evidence type="ECO:0000313" key="3">
    <source>
        <dbReference type="EMBL" id="MBO0360045.1"/>
    </source>
</evidence>
<protein>
    <submittedName>
        <fullName evidence="3">YcxB family protein</fullName>
    </submittedName>
</protein>
<feature type="transmembrane region" description="Helical" evidence="1">
    <location>
        <begin position="29"/>
        <end position="47"/>
    </location>
</feature>
<keyword evidence="1" id="KW-1133">Transmembrane helix</keyword>
<gene>
    <name evidence="3" type="ORF">J0X19_18945</name>
</gene>